<keyword evidence="1" id="KW-1133">Transmembrane helix</keyword>
<reference evidence="3 4" key="1">
    <citation type="journal article" date="2017" name="BMC Genomics">
        <title>Genome sequencing of 39 Akkermansia muciniphila isolates reveals its population structure, genomic and functional diverisity, and global distribution in mammalian gut microbiotas.</title>
        <authorList>
            <person name="Guo X."/>
            <person name="Li S."/>
            <person name="Zhang J."/>
            <person name="Wu F."/>
            <person name="Li X."/>
            <person name="Wu D."/>
            <person name="Zhang M."/>
            <person name="Ou Z."/>
            <person name="Jie Z."/>
            <person name="Yan Q."/>
            <person name="Li P."/>
            <person name="Yi J."/>
            <person name="Peng Y."/>
        </authorList>
    </citation>
    <scope>NUCLEOTIDE SEQUENCE [LARGE SCALE GENOMIC DNA]</scope>
    <source>
        <strain evidence="3 4">GP24</strain>
    </source>
</reference>
<keyword evidence="1" id="KW-0472">Membrane</keyword>
<dbReference type="InterPro" id="IPR048428">
    <property type="entry name" value="YobI-NTPase"/>
</dbReference>
<keyword evidence="1" id="KW-0812">Transmembrane</keyword>
<feature type="domain" description="YobI-like P-loop NTPase" evidence="2">
    <location>
        <begin position="2"/>
        <end position="339"/>
    </location>
</feature>
<dbReference type="Pfam" id="PF20693">
    <property type="entry name" value="YobI-ATPase"/>
    <property type="match status" value="1"/>
</dbReference>
<evidence type="ECO:0000256" key="1">
    <source>
        <dbReference type="SAM" id="Phobius"/>
    </source>
</evidence>
<dbReference type="EMBL" id="PJKA01000002">
    <property type="protein sequence ID" value="PNC20411.1"/>
    <property type="molecule type" value="Genomic_DNA"/>
</dbReference>
<name>A0A2N8HH71_9BACT</name>
<dbReference type="AlphaFoldDB" id="A0A2N8HH71"/>
<gene>
    <name evidence="3" type="ORF">CXU22_01120</name>
</gene>
<comment type="caution">
    <text evidence="3">The sequence shown here is derived from an EMBL/GenBank/DDBJ whole genome shotgun (WGS) entry which is preliminary data.</text>
</comment>
<evidence type="ECO:0000313" key="4">
    <source>
        <dbReference type="Proteomes" id="UP000236000"/>
    </source>
</evidence>
<sequence>MKENYPQYNYLNISLATLKSYEQETNNEGSSIDGEDEGNNLNRLIEYSILQQLIYRERQDVIPNSRFKRISHIENKKIYAIAAGVITFIISLIVVFEPKFVRIEWLCDILSIAWLNICADIVSIIYMLVALFYTTIFFIRYFGNSKLNKLNLKDAEIELTEDTSIFNKHLDEILYFFQVTDYNVILIEDLDRFESPDIFLKLRELNILLNESKIVDRPGQCIVFIYAVKDDIFVDAERSKFFDYITTVIPVINPSNSKDKLKEELEQRGYDDINDFHLKEISFFIDDMRLLKNIANEYHQYREKIGGELPSQNLLAMIVYKNYYPRSFSELHRCEGKIYECFRLKEIFIKKIIEELNSKIDVAKKKNDRILENQHLKEQELRQIYIDEYRRQLPDCITIIINESNHTFDEISSNESLFNDLISKESIIYKISRRDCYGNLMQKNVNIKFSDIQKKVDPSSDYKQRLNSLQINFDQIKIEIETLEHQRLDLQSLRFRELMEKVDLEQFKEYMSLELEAMPEFFLLRGYIDENYYDYISYFYGRMISQHDWEFVLGMKLNKKLSYDFHFDNIDFVIHEIPPYVYKFKSILNVEILSYLSINYENNKSKFDALIKKSVEENAWDFLVKCYQSINQVDNIFSLIFRLKNYSWESFIKYDDELKDILIEIWIRYAEPANQVMESIKWLELHYSFLTERIEILGLSHIKKIIDSGNHKFTELNIQSNDLIEYIIANNSYKLNIHNITLIANYLLNENNPDNKKLNLTHIYNTDNKIFIEYVEENLELCLKDIFVFPSSKNENEETIVRIIEANNVSEKVKNDYLKNQKNTLGLKAIADDKDKTLAMKLFLITPNWQEVYNYHQLVGEMTDELISFIEKFVDELIKSPSLPEDVEQKLVVYIVTANALSIGVYEKLLSALKKWKFDNINLSKLSSEKIEKLITYSMLKYSDYNTTMLSENFPSKIFAKYLIHHKSMYLKEINSINYTQELGIILMNSDELTTREKGLIIPIFSPDIFDGAISLANDSLIVLQKEPISVKHELLISILENSNMLNSKISVISMTINNVDLEEKEIDELLSTLPEPYRSISLRGKKPLLPYSPSNEYLAEILKRKDYISSYSKKNNNIRIYTKKSR</sequence>
<proteinExistence type="predicted"/>
<protein>
    <recommendedName>
        <fullName evidence="2">YobI-like P-loop NTPase domain-containing protein</fullName>
    </recommendedName>
</protein>
<accession>A0A2N8HH71</accession>
<feature type="transmembrane region" description="Helical" evidence="1">
    <location>
        <begin position="124"/>
        <end position="143"/>
    </location>
</feature>
<feature type="transmembrane region" description="Helical" evidence="1">
    <location>
        <begin position="78"/>
        <end position="96"/>
    </location>
</feature>
<evidence type="ECO:0000313" key="3">
    <source>
        <dbReference type="EMBL" id="PNC20411.1"/>
    </source>
</evidence>
<dbReference type="Proteomes" id="UP000236000">
    <property type="component" value="Unassembled WGS sequence"/>
</dbReference>
<organism evidence="3 4">
    <name type="scientific">Akkermansia muciniphila</name>
    <dbReference type="NCBI Taxonomy" id="239935"/>
    <lineage>
        <taxon>Bacteria</taxon>
        <taxon>Pseudomonadati</taxon>
        <taxon>Verrucomicrobiota</taxon>
        <taxon>Verrucomicrobiia</taxon>
        <taxon>Verrucomicrobiales</taxon>
        <taxon>Akkermansiaceae</taxon>
        <taxon>Akkermansia</taxon>
    </lineage>
</organism>
<evidence type="ECO:0000259" key="2">
    <source>
        <dbReference type="Pfam" id="PF20693"/>
    </source>
</evidence>